<dbReference type="GO" id="GO:0006355">
    <property type="term" value="P:regulation of DNA-templated transcription"/>
    <property type="evidence" value="ECO:0007669"/>
    <property type="project" value="InterPro"/>
</dbReference>
<comment type="subunit">
    <text evidence="9">Homodimer. Homodimerization is required for transactivation. Associates in a complex with RNA, and host export factors NXF1/TAP and ALYREF; these interactions allow nuclear export of viral transcripts. Interacts with three host shuttling SR proteins SRSF1, SRSF3 and SRSF7. Interacts with host SRPK1. Interacts with IE62; this interaction enhances IE62 transactivation.</text>
</comment>
<keyword evidence="12" id="KW-1185">Reference proteome</keyword>
<feature type="compositionally biased region" description="Low complexity" evidence="10">
    <location>
        <begin position="71"/>
        <end position="84"/>
    </location>
</feature>
<feature type="compositionally biased region" description="Low complexity" evidence="10">
    <location>
        <begin position="1"/>
        <end position="10"/>
    </location>
</feature>
<organism evidence="11">
    <name type="scientific">Beluga whale alphaherpesvirus 1</name>
    <dbReference type="NCBI Taxonomy" id="1434720"/>
    <lineage>
        <taxon>Viruses</taxon>
        <taxon>Duplodnaviria</taxon>
        <taxon>Heunggongvirae</taxon>
        <taxon>Peploviricota</taxon>
        <taxon>Herviviricetes</taxon>
        <taxon>Herpesvirales</taxon>
        <taxon>Orthoherpesviridae</taxon>
        <taxon>Alphaherpesvirinae</taxon>
        <taxon>Varicellovirus</taxon>
        <taxon>Varicellovirus monodontidalpha1</taxon>
        <taxon>Monodontid alphaherpesvirus 1</taxon>
    </lineage>
</organism>
<accession>A0A286RUF6</accession>
<protein>
    <submittedName>
        <fullName evidence="11">Multifunctional expression regulator</fullName>
    </submittedName>
</protein>
<feature type="compositionally biased region" description="Basic residues" evidence="10">
    <location>
        <begin position="85"/>
        <end position="94"/>
    </location>
</feature>
<sequence>MADFDFAALMDDSDGSLTESEEPSPAGEAPPAGTPEPRPAPGAAAPALGPRAARAWAPREHHPLRKRRWNSDPGSGSPPGTSARRATHRRRRPPSIHTQDLRAARRERQALLLDDPTPASKLALARSLSDVVLRTKAETVLELFDDARANLADPVQNDGFRAGEASQWRDVLAFGAGPFVPDERRVRWETLVFHGRELHRMFEIRSHAAESARMFRDMALRTESLAEALASADECLVWGKLLALKNLPLRCRDPILATAGTVLQNLRLKLDPFLRCYLRTRAGRTAADLLAFPRLCDARCAVTYTLIMLAKIAGAVESGAENVPDSCLCIDTIPLQEYVPGACLAGVLQTLGDHQRTCGDRACRLVCSYSLIPQYVHGKYFYCNEIF</sequence>
<dbReference type="GeneID" id="65099957"/>
<evidence type="ECO:0000256" key="3">
    <source>
        <dbReference type="ARBA" id="ARBA00022723"/>
    </source>
</evidence>
<dbReference type="GO" id="GO:0008270">
    <property type="term" value="F:zinc ion binding"/>
    <property type="evidence" value="ECO:0007669"/>
    <property type="project" value="UniProtKB-KW"/>
</dbReference>
<comment type="subcellular location">
    <subcellularLocation>
        <location evidence="1">Host cytoplasm</location>
    </subcellularLocation>
</comment>
<keyword evidence="6" id="KW-0694">RNA-binding</keyword>
<evidence type="ECO:0000256" key="8">
    <source>
        <dbReference type="ARBA" id="ARBA00025666"/>
    </source>
</evidence>
<comment type="function">
    <text evidence="8">Multifunctional regulator of the expression of viral genes that mediates nuclear export of viral intronless mRNAs. This immediate early (EI) protein promotes the nuclear export of viral intronless mRNAs by interacting with mRNAs and host NXF1/TAP.</text>
</comment>
<dbReference type="KEGG" id="vg:65099957"/>
<dbReference type="GO" id="GO:0003723">
    <property type="term" value="F:RNA binding"/>
    <property type="evidence" value="ECO:0007669"/>
    <property type="project" value="UniProtKB-KW"/>
</dbReference>
<evidence type="ECO:0000256" key="7">
    <source>
        <dbReference type="ARBA" id="ARBA00023159"/>
    </source>
</evidence>
<gene>
    <name evidence="11" type="primary">UL54</name>
</gene>
<reference evidence="11" key="1">
    <citation type="submission" date="2017-08" db="EMBL/GenBank/DDBJ databases">
        <title>Genome sequence of an alphaherpesvirus from a beluga whale (Delphinapterus leucas).</title>
        <authorList>
            <person name="Davison A.J."/>
            <person name="Nielsen O."/>
            <person name="Subramaniam K."/>
            <person name="Jacob J.M."/>
            <person name="Romero C.H."/>
            <person name="Burek-Huntington K.A."/>
            <person name="Waltzek T.B."/>
        </authorList>
    </citation>
    <scope>NUCLEOTIDE SEQUENCE [LARGE SCALE GENOMIC DNA]</scope>
    <source>
        <strain evidence="11">LN3131-1</strain>
    </source>
</reference>
<keyword evidence="7" id="KW-0010">Activator</keyword>
<feature type="region of interest" description="Disordered" evidence="10">
    <location>
        <begin position="1"/>
        <end position="102"/>
    </location>
</feature>
<evidence type="ECO:0000256" key="9">
    <source>
        <dbReference type="ARBA" id="ARBA00025812"/>
    </source>
</evidence>
<evidence type="ECO:0000256" key="5">
    <source>
        <dbReference type="ARBA" id="ARBA00022833"/>
    </source>
</evidence>
<evidence type="ECO:0000256" key="2">
    <source>
        <dbReference type="ARBA" id="ARBA00008477"/>
    </source>
</evidence>
<dbReference type="Proteomes" id="UP000297205">
    <property type="component" value="Segment"/>
</dbReference>
<dbReference type="EMBL" id="MF678601">
    <property type="protein sequence ID" value="ASW27051.1"/>
    <property type="molecule type" value="Genomic_DNA"/>
</dbReference>
<feature type="compositionally biased region" description="Acidic residues" evidence="10">
    <location>
        <begin position="11"/>
        <end position="22"/>
    </location>
</feature>
<evidence type="ECO:0000313" key="12">
    <source>
        <dbReference type="Proteomes" id="UP000297205"/>
    </source>
</evidence>
<dbReference type="InterPro" id="IPR008648">
    <property type="entry name" value="ICP27-like"/>
</dbReference>
<evidence type="ECO:0000313" key="11">
    <source>
        <dbReference type="EMBL" id="ASW27051.1"/>
    </source>
</evidence>
<comment type="similarity">
    <text evidence="2">Belongs to the HHV-1 ICP27 protein family.</text>
</comment>
<evidence type="ECO:0000256" key="6">
    <source>
        <dbReference type="ARBA" id="ARBA00022884"/>
    </source>
</evidence>
<evidence type="ECO:0000256" key="10">
    <source>
        <dbReference type="SAM" id="MobiDB-lite"/>
    </source>
</evidence>
<name>A0A286RUF6_9ALPH</name>
<feature type="compositionally biased region" description="Low complexity" evidence="10">
    <location>
        <begin position="41"/>
        <end position="56"/>
    </location>
</feature>
<proteinExistence type="inferred from homology"/>
<dbReference type="Pfam" id="PF05459">
    <property type="entry name" value="Herpes_UL69"/>
    <property type="match status" value="1"/>
</dbReference>
<keyword evidence="4" id="KW-0863">Zinc-finger</keyword>
<keyword evidence="3" id="KW-0479">Metal-binding</keyword>
<dbReference type="GO" id="GO:0030430">
    <property type="term" value="C:host cell cytoplasm"/>
    <property type="evidence" value="ECO:0007669"/>
    <property type="project" value="UniProtKB-SubCell"/>
</dbReference>
<keyword evidence="5" id="KW-0862">Zinc</keyword>
<evidence type="ECO:0000256" key="1">
    <source>
        <dbReference type="ARBA" id="ARBA00004192"/>
    </source>
</evidence>
<evidence type="ECO:0000256" key="4">
    <source>
        <dbReference type="ARBA" id="ARBA00022771"/>
    </source>
</evidence>
<dbReference type="RefSeq" id="YP_010084934.1">
    <property type="nucleotide sequence ID" value="NC_055166.1"/>
</dbReference>